<dbReference type="InterPro" id="IPR038670">
    <property type="entry name" value="HslJ-like_sf"/>
</dbReference>
<dbReference type="EMBL" id="FOUO01000002">
    <property type="protein sequence ID" value="SFM28723.1"/>
    <property type="molecule type" value="Genomic_DNA"/>
</dbReference>
<evidence type="ECO:0000259" key="2">
    <source>
        <dbReference type="Pfam" id="PF03724"/>
    </source>
</evidence>
<dbReference type="STRING" id="195064.SAMN05421721_10236"/>
<reference evidence="3 4" key="1">
    <citation type="submission" date="2016-10" db="EMBL/GenBank/DDBJ databases">
        <authorList>
            <person name="de Groot N.N."/>
        </authorList>
    </citation>
    <scope>NUCLEOTIDE SEQUENCE [LARGE SCALE GENOMIC DNA]</scope>
    <source>
        <strain evidence="3 4">DSM 4180</strain>
    </source>
</reference>
<dbReference type="Pfam" id="PF09619">
    <property type="entry name" value="YscW"/>
    <property type="match status" value="1"/>
</dbReference>
<dbReference type="Gene3D" id="2.40.128.270">
    <property type="match status" value="1"/>
</dbReference>
<feature type="domain" description="DUF306" evidence="2">
    <location>
        <begin position="158"/>
        <end position="211"/>
    </location>
</feature>
<evidence type="ECO:0000313" key="4">
    <source>
        <dbReference type="Proteomes" id="UP000199556"/>
    </source>
</evidence>
<proteinExistence type="predicted"/>
<name>A0A1I4PMM4_ECTMO</name>
<dbReference type="Proteomes" id="UP000199556">
    <property type="component" value="Unassembled WGS sequence"/>
</dbReference>
<evidence type="ECO:0000256" key="1">
    <source>
        <dbReference type="SAM" id="SignalP"/>
    </source>
</evidence>
<feature type="signal peptide" evidence="1">
    <location>
        <begin position="1"/>
        <end position="23"/>
    </location>
</feature>
<dbReference type="InterPro" id="IPR036328">
    <property type="entry name" value="MliC_sf"/>
</dbReference>
<dbReference type="Pfam" id="PF03724">
    <property type="entry name" value="META"/>
    <property type="match status" value="1"/>
</dbReference>
<dbReference type="InterPro" id="IPR039366">
    <property type="entry name" value="Pilotin"/>
</dbReference>
<feature type="chain" id="PRO_5011584099" evidence="1">
    <location>
        <begin position="24"/>
        <end position="219"/>
    </location>
</feature>
<keyword evidence="1" id="KW-0732">Signal</keyword>
<sequence>MIPLPRPAPAIFLALLALLPACAPMEKREVTGALTYRPRIALPPEAEVEVSAQGALGTRLGEYRKATGGAQVPLPFTLSFPPGVSGTLKAASGARYVAEGGEDTLFWSKRDAAMLRLQGRHLPECTRADRPPPYRASGNEPGWHVDVGAQRVQVVTDYGARTLGPLATTMMACPQALMDQERRVLQALEAVRRFDRDATGALRLMGESGDTPLLTARRP</sequence>
<dbReference type="InterPro" id="IPR005184">
    <property type="entry name" value="DUF306_Meta_HslJ"/>
</dbReference>
<keyword evidence="3" id="KW-0449">Lipoprotein</keyword>
<accession>A0A1I4PMM4</accession>
<gene>
    <name evidence="3" type="ORF">SAMN05421721_10236</name>
</gene>
<evidence type="ECO:0000313" key="3">
    <source>
        <dbReference type="EMBL" id="SFM28723.1"/>
    </source>
</evidence>
<dbReference type="AlphaFoldDB" id="A0A1I4PMM4"/>
<protein>
    <submittedName>
        <fullName evidence="3">Type III secretion system lipoprotein chaperone (YscW)</fullName>
    </submittedName>
</protein>
<dbReference type="SUPFAM" id="SSF141488">
    <property type="entry name" value="YdhA-like"/>
    <property type="match status" value="1"/>
</dbReference>
<organism evidence="3 4">
    <name type="scientific">Ectothiorhodospira mobilis</name>
    <dbReference type="NCBI Taxonomy" id="195064"/>
    <lineage>
        <taxon>Bacteria</taxon>
        <taxon>Pseudomonadati</taxon>
        <taxon>Pseudomonadota</taxon>
        <taxon>Gammaproteobacteria</taxon>
        <taxon>Chromatiales</taxon>
        <taxon>Ectothiorhodospiraceae</taxon>
        <taxon>Ectothiorhodospira</taxon>
    </lineage>
</organism>
<dbReference type="OrthoDB" id="5348860at2"/>
<dbReference type="RefSeq" id="WP_090483462.1">
    <property type="nucleotide sequence ID" value="NZ_FOUO01000002.1"/>
</dbReference>
<keyword evidence="4" id="KW-1185">Reference proteome</keyword>